<dbReference type="GO" id="GO:0005886">
    <property type="term" value="C:plasma membrane"/>
    <property type="evidence" value="ECO:0007669"/>
    <property type="project" value="UniProtKB-SubCell"/>
</dbReference>
<reference evidence="11 13" key="1">
    <citation type="submission" date="2023-10" db="EMBL/GenBank/DDBJ databases">
        <title>Genomes of two closely related lineages of the louse Polyplax serrata with different host specificities.</title>
        <authorList>
            <person name="Martinu J."/>
            <person name="Tarabai H."/>
            <person name="Stefka J."/>
            <person name="Hypsa V."/>
        </authorList>
    </citation>
    <scope>NUCLEOTIDE SEQUENCE [LARGE SCALE GENOMIC DNA]</scope>
    <source>
        <strain evidence="10">98ZLc_SE</strain>
        <strain evidence="11">HR10_N</strain>
    </source>
</reference>
<protein>
    <recommendedName>
        <fullName evidence="9">Major facilitator superfamily (MFS) profile domain-containing protein</fullName>
    </recommendedName>
</protein>
<evidence type="ECO:0000313" key="11">
    <source>
        <dbReference type="EMBL" id="KAK6630664.1"/>
    </source>
</evidence>
<dbReference type="InterPro" id="IPR020846">
    <property type="entry name" value="MFS_dom"/>
</dbReference>
<dbReference type="GO" id="GO:0022857">
    <property type="term" value="F:transmembrane transporter activity"/>
    <property type="evidence" value="ECO:0007669"/>
    <property type="project" value="InterPro"/>
</dbReference>
<evidence type="ECO:0000256" key="8">
    <source>
        <dbReference type="SAM" id="Phobius"/>
    </source>
</evidence>
<dbReference type="Proteomes" id="UP001359485">
    <property type="component" value="Unassembled WGS sequence"/>
</dbReference>
<gene>
    <name evidence="11" type="ORF">RUM43_014649</name>
    <name evidence="10" type="ORF">RUM44_011664</name>
</gene>
<dbReference type="AlphaFoldDB" id="A0AAN8NWU2"/>
<dbReference type="PANTHER" id="PTHR48021">
    <property type="match status" value="1"/>
</dbReference>
<name>A0AAN8NWU2_POLSC</name>
<comment type="subcellular location">
    <subcellularLocation>
        <location evidence="1">Cell membrane</location>
        <topology evidence="1">Multi-pass membrane protein</topology>
    </subcellularLocation>
</comment>
<feature type="transmembrane region" description="Helical" evidence="8">
    <location>
        <begin position="328"/>
        <end position="351"/>
    </location>
</feature>
<evidence type="ECO:0000256" key="2">
    <source>
        <dbReference type="ARBA" id="ARBA00022448"/>
    </source>
</evidence>
<dbReference type="EMBL" id="JAWJWF010000046">
    <property type="protein sequence ID" value="KAK6624800.1"/>
    <property type="molecule type" value="Genomic_DNA"/>
</dbReference>
<dbReference type="InterPro" id="IPR036259">
    <property type="entry name" value="MFS_trans_sf"/>
</dbReference>
<feature type="transmembrane region" description="Helical" evidence="8">
    <location>
        <begin position="180"/>
        <end position="198"/>
    </location>
</feature>
<feature type="transmembrane region" description="Helical" evidence="8">
    <location>
        <begin position="440"/>
        <end position="459"/>
    </location>
</feature>
<dbReference type="InterPro" id="IPR050549">
    <property type="entry name" value="MFS_Trehalose_Transporter"/>
</dbReference>
<feature type="transmembrane region" description="Helical" evidence="8">
    <location>
        <begin position="119"/>
        <end position="141"/>
    </location>
</feature>
<organism evidence="11 13">
    <name type="scientific">Polyplax serrata</name>
    <name type="common">Common mouse louse</name>
    <dbReference type="NCBI Taxonomy" id="468196"/>
    <lineage>
        <taxon>Eukaryota</taxon>
        <taxon>Metazoa</taxon>
        <taxon>Ecdysozoa</taxon>
        <taxon>Arthropoda</taxon>
        <taxon>Hexapoda</taxon>
        <taxon>Insecta</taxon>
        <taxon>Pterygota</taxon>
        <taxon>Neoptera</taxon>
        <taxon>Paraneoptera</taxon>
        <taxon>Psocodea</taxon>
        <taxon>Troctomorpha</taxon>
        <taxon>Phthiraptera</taxon>
        <taxon>Anoplura</taxon>
        <taxon>Polyplacidae</taxon>
        <taxon>Polyplax</taxon>
    </lineage>
</organism>
<keyword evidence="3" id="KW-1003">Cell membrane</keyword>
<evidence type="ECO:0000256" key="1">
    <source>
        <dbReference type="ARBA" id="ARBA00004651"/>
    </source>
</evidence>
<evidence type="ECO:0000313" key="13">
    <source>
        <dbReference type="Proteomes" id="UP001372834"/>
    </source>
</evidence>
<feature type="transmembrane region" description="Helical" evidence="8">
    <location>
        <begin position="371"/>
        <end position="395"/>
    </location>
</feature>
<dbReference type="PRINTS" id="PR00171">
    <property type="entry name" value="SUGRTRNSPORT"/>
</dbReference>
<keyword evidence="6 8" id="KW-1133">Transmembrane helix</keyword>
<keyword evidence="2" id="KW-0813">Transport</keyword>
<dbReference type="SUPFAM" id="SSF103473">
    <property type="entry name" value="MFS general substrate transporter"/>
    <property type="match status" value="1"/>
</dbReference>
<evidence type="ECO:0000256" key="3">
    <source>
        <dbReference type="ARBA" id="ARBA00022475"/>
    </source>
</evidence>
<accession>A0AAN8NWU2</accession>
<feature type="transmembrane region" description="Helical" evidence="8">
    <location>
        <begin position="68"/>
        <end position="88"/>
    </location>
</feature>
<feature type="domain" description="Major facilitator superfamily (MFS) profile" evidence="9">
    <location>
        <begin position="21"/>
        <end position="462"/>
    </location>
</feature>
<dbReference type="EMBL" id="JAWJWE010000010">
    <property type="protein sequence ID" value="KAK6630664.1"/>
    <property type="molecule type" value="Genomic_DNA"/>
</dbReference>
<feature type="transmembrane region" description="Helical" evidence="8">
    <location>
        <begin position="95"/>
        <end position="113"/>
    </location>
</feature>
<proteinExistence type="predicted"/>
<evidence type="ECO:0000259" key="9">
    <source>
        <dbReference type="PROSITE" id="PS50850"/>
    </source>
</evidence>
<dbReference type="InterPro" id="IPR005828">
    <property type="entry name" value="MFS_sugar_transport-like"/>
</dbReference>
<keyword evidence="7 8" id="KW-0472">Membrane</keyword>
<feature type="transmembrane region" description="Helical" evidence="8">
    <location>
        <begin position="153"/>
        <end position="174"/>
    </location>
</feature>
<dbReference type="Pfam" id="PF00083">
    <property type="entry name" value="Sugar_tr"/>
    <property type="match status" value="1"/>
</dbReference>
<dbReference type="Gene3D" id="1.20.1250.20">
    <property type="entry name" value="MFS general substrate transporter like domains"/>
    <property type="match status" value="1"/>
</dbReference>
<dbReference type="Proteomes" id="UP001372834">
    <property type="component" value="Unassembled WGS sequence"/>
</dbReference>
<keyword evidence="12" id="KW-1185">Reference proteome</keyword>
<evidence type="ECO:0000256" key="5">
    <source>
        <dbReference type="ARBA" id="ARBA00022692"/>
    </source>
</evidence>
<evidence type="ECO:0000313" key="12">
    <source>
        <dbReference type="Proteomes" id="UP001359485"/>
    </source>
</evidence>
<evidence type="ECO:0000256" key="7">
    <source>
        <dbReference type="ARBA" id="ARBA00023136"/>
    </source>
</evidence>
<dbReference type="FunFam" id="1.20.1250.20:FF:000218">
    <property type="entry name" value="facilitated trehalose transporter Tret1"/>
    <property type="match status" value="1"/>
</dbReference>
<feature type="transmembrane region" description="Helical" evidence="8">
    <location>
        <begin position="407"/>
        <end position="428"/>
    </location>
</feature>
<evidence type="ECO:0000256" key="6">
    <source>
        <dbReference type="ARBA" id="ARBA00022989"/>
    </source>
</evidence>
<comment type="caution">
    <text evidence="11">The sequence shown here is derived from an EMBL/GenBank/DDBJ whole genome shotgun (WGS) entry which is preliminary data.</text>
</comment>
<evidence type="ECO:0000313" key="10">
    <source>
        <dbReference type="EMBL" id="KAK6624800.1"/>
    </source>
</evidence>
<dbReference type="PANTHER" id="PTHR48021:SF34">
    <property type="entry name" value="FACILITATED TREHALOSE TRANSPORTER TRET1-2 HOMOLOG-LIKE PROTEIN"/>
    <property type="match status" value="1"/>
</dbReference>
<dbReference type="PROSITE" id="PS50850">
    <property type="entry name" value="MFS"/>
    <property type="match status" value="1"/>
</dbReference>
<dbReference type="InterPro" id="IPR003663">
    <property type="entry name" value="Sugar/inositol_transpt"/>
</dbReference>
<keyword evidence="5 8" id="KW-0812">Transmembrane</keyword>
<sequence length="477" mass="52221">MPRPANIYFESATQHFSQVLATLAVSLGPFAAGLGKGYSSPAIASLEEQQLQPHNTSSFTVSPQQASWIASLSLLGALFGGLLGGMAMQFGRRKVILATSLPFSLSWLITVFATRVEVMFVTAFIGGFCCAIVLLVTQVYISEISVPDIRGCLSAVLKIVGHIGTLVSFAFGAYLNWRELAMLVSAAPIMLFAVTFYIPETPSFLLLAGRDEEAKESLQWLRGPNVDVYKELATIHTNILTRAHINNTRRRNIRRIASQLSKPIMITCGLMFFQRFSGVNSFNFYAVTIFRKTFGGMNPHGGAVSVGFVQLLASLLSGLLIDVVGRLPLLIASSVFMSMALAGFGSYSYYQDLRKDSHSAFSEVTTAQCDWIPLLCVLVFTVAFSLGISPISWLLIAELFPLEYRGFGSAIASSFSYLCAFIGVKTFVDFQQLFGLYGAFWFYSAISITGLWFVICFIPETKGRDLEEMNPTTTAVT</sequence>
<keyword evidence="4" id="KW-0762">Sugar transport</keyword>
<feature type="transmembrane region" description="Helical" evidence="8">
    <location>
        <begin position="302"/>
        <end position="321"/>
    </location>
</feature>
<evidence type="ECO:0000256" key="4">
    <source>
        <dbReference type="ARBA" id="ARBA00022597"/>
    </source>
</evidence>